<evidence type="ECO:0000313" key="2">
    <source>
        <dbReference type="Proteomes" id="UP001631993"/>
    </source>
</evidence>
<dbReference type="Proteomes" id="UP001631993">
    <property type="component" value="Unassembled WGS sequence"/>
</dbReference>
<dbReference type="EMBL" id="JBJVNE010000012">
    <property type="protein sequence ID" value="MFM9649260.1"/>
    <property type="molecule type" value="Genomic_DNA"/>
</dbReference>
<protein>
    <submittedName>
        <fullName evidence="1">Uncharacterized protein</fullName>
    </submittedName>
</protein>
<evidence type="ECO:0000313" key="1">
    <source>
        <dbReference type="EMBL" id="MFM9649260.1"/>
    </source>
</evidence>
<dbReference type="RefSeq" id="WP_369276955.1">
    <property type="nucleotide sequence ID" value="NZ_JBJVMW010000017.1"/>
</dbReference>
<reference evidence="1 2" key="1">
    <citation type="submission" date="2024-12" db="EMBL/GenBank/DDBJ databases">
        <title>Forecasting of Potato common scab and diversities of Pathogenic streptomyces spp. in china.</title>
        <authorList>
            <person name="Handique U."/>
            <person name="Wu J."/>
        </authorList>
    </citation>
    <scope>NUCLEOTIDE SEQUENCE [LARGE SCALE GENOMIC DNA]</scope>
    <source>
        <strain evidence="1 2">ZRIMU1585</strain>
    </source>
</reference>
<sequence length="54" mass="5847">MHVTVEETDGGYDCTVHCSVSEHGIRAVRSVRLSHEEAAHGLSRTVEEALAQDA</sequence>
<name>A0ABW9INP1_STRGJ</name>
<accession>A0ABW9INP1</accession>
<keyword evidence="2" id="KW-1185">Reference proteome</keyword>
<gene>
    <name evidence="1" type="ORF">ACKI1S_24315</name>
</gene>
<proteinExistence type="predicted"/>
<comment type="caution">
    <text evidence="1">The sequence shown here is derived from an EMBL/GenBank/DDBJ whole genome shotgun (WGS) entry which is preliminary data.</text>
</comment>
<organism evidence="1 2">
    <name type="scientific">Streptomyces galilaeus</name>
    <dbReference type="NCBI Taxonomy" id="33899"/>
    <lineage>
        <taxon>Bacteria</taxon>
        <taxon>Bacillati</taxon>
        <taxon>Actinomycetota</taxon>
        <taxon>Actinomycetes</taxon>
        <taxon>Kitasatosporales</taxon>
        <taxon>Streptomycetaceae</taxon>
        <taxon>Streptomyces</taxon>
    </lineage>
</organism>